<keyword evidence="1" id="KW-0732">Signal</keyword>
<dbReference type="InterPro" id="IPR007110">
    <property type="entry name" value="Ig-like_dom"/>
</dbReference>
<accession>A0ABY7EC90</accession>
<feature type="chain" id="PRO_5046289750" description="Ig-like domain-containing protein" evidence="1">
    <location>
        <begin position="31"/>
        <end position="143"/>
    </location>
</feature>
<dbReference type="Pfam" id="PF13927">
    <property type="entry name" value="Ig_3"/>
    <property type="match status" value="1"/>
</dbReference>
<feature type="domain" description="Ig-like" evidence="2">
    <location>
        <begin position="30"/>
        <end position="138"/>
    </location>
</feature>
<protein>
    <recommendedName>
        <fullName evidence="2">Ig-like domain-containing protein</fullName>
    </recommendedName>
</protein>
<organism evidence="3 4">
    <name type="scientific">Mya arenaria</name>
    <name type="common">Soft-shell clam</name>
    <dbReference type="NCBI Taxonomy" id="6604"/>
    <lineage>
        <taxon>Eukaryota</taxon>
        <taxon>Metazoa</taxon>
        <taxon>Spiralia</taxon>
        <taxon>Lophotrochozoa</taxon>
        <taxon>Mollusca</taxon>
        <taxon>Bivalvia</taxon>
        <taxon>Autobranchia</taxon>
        <taxon>Heteroconchia</taxon>
        <taxon>Euheterodonta</taxon>
        <taxon>Imparidentia</taxon>
        <taxon>Neoheterodontei</taxon>
        <taxon>Myida</taxon>
        <taxon>Myoidea</taxon>
        <taxon>Myidae</taxon>
        <taxon>Mya</taxon>
    </lineage>
</organism>
<dbReference type="InterPro" id="IPR013783">
    <property type="entry name" value="Ig-like_fold"/>
</dbReference>
<dbReference type="InterPro" id="IPR003599">
    <property type="entry name" value="Ig_sub"/>
</dbReference>
<dbReference type="SUPFAM" id="SSF48726">
    <property type="entry name" value="Immunoglobulin"/>
    <property type="match status" value="1"/>
</dbReference>
<dbReference type="Gene3D" id="2.60.40.10">
    <property type="entry name" value="Immunoglobulins"/>
    <property type="match status" value="1"/>
</dbReference>
<evidence type="ECO:0000259" key="2">
    <source>
        <dbReference type="PROSITE" id="PS50835"/>
    </source>
</evidence>
<keyword evidence="4" id="KW-1185">Reference proteome</keyword>
<dbReference type="PROSITE" id="PS50835">
    <property type="entry name" value="IG_LIKE"/>
    <property type="match status" value="1"/>
</dbReference>
<dbReference type="SMART" id="SM00409">
    <property type="entry name" value="IG"/>
    <property type="match status" value="1"/>
</dbReference>
<evidence type="ECO:0000313" key="3">
    <source>
        <dbReference type="EMBL" id="WAR06417.1"/>
    </source>
</evidence>
<dbReference type="Proteomes" id="UP001164746">
    <property type="component" value="Chromosome 5"/>
</dbReference>
<gene>
    <name evidence="3" type="ORF">MAR_021786</name>
</gene>
<dbReference type="InterPro" id="IPR036179">
    <property type="entry name" value="Ig-like_dom_sf"/>
</dbReference>
<proteinExistence type="predicted"/>
<reference evidence="3" key="1">
    <citation type="submission" date="2022-11" db="EMBL/GenBank/DDBJ databases">
        <title>Centuries of genome instability and evolution in soft-shell clam transmissible cancer (bioRxiv).</title>
        <authorList>
            <person name="Hart S.F.M."/>
            <person name="Yonemitsu M.A."/>
            <person name="Giersch R.M."/>
            <person name="Beal B.F."/>
            <person name="Arriagada G."/>
            <person name="Davis B.W."/>
            <person name="Ostrander E.A."/>
            <person name="Goff S.P."/>
            <person name="Metzger M.J."/>
        </authorList>
    </citation>
    <scope>NUCLEOTIDE SEQUENCE</scope>
    <source>
        <strain evidence="3">MELC-2E11</strain>
        <tissue evidence="3">Siphon/mantle</tissue>
    </source>
</reference>
<evidence type="ECO:0000256" key="1">
    <source>
        <dbReference type="SAM" id="SignalP"/>
    </source>
</evidence>
<sequence>MCGTAVMSSLHLRITFVVVIVCRIYNGADGSVTISSSAATVPEGSSLTLTCTYTGNDQLYAIKWTNNGNNSTQRYDIQINQHEPCSIFGKPGLNETLFTYTCFTLTILKVTREYQNDNFTCGVNINIYSGNSVIVSVSGKRFQ</sequence>
<evidence type="ECO:0000313" key="4">
    <source>
        <dbReference type="Proteomes" id="UP001164746"/>
    </source>
</evidence>
<feature type="signal peptide" evidence="1">
    <location>
        <begin position="1"/>
        <end position="30"/>
    </location>
</feature>
<name>A0ABY7EC90_MYAAR</name>
<feature type="non-terminal residue" evidence="3">
    <location>
        <position position="1"/>
    </location>
</feature>
<dbReference type="EMBL" id="CP111016">
    <property type="protein sequence ID" value="WAR06417.1"/>
    <property type="molecule type" value="Genomic_DNA"/>
</dbReference>